<gene>
    <name evidence="13" type="primary">pdi2</name>
    <name evidence="12" type="ORF">SJAG_03414</name>
</gene>
<evidence type="ECO:0000256" key="4">
    <source>
        <dbReference type="ARBA" id="ARBA00022729"/>
    </source>
</evidence>
<dbReference type="PRINTS" id="PR00421">
    <property type="entry name" value="THIOREDOXIN"/>
</dbReference>
<dbReference type="HOGENOM" id="CLU_038617_1_1_1"/>
<proteinExistence type="inferred from homology"/>
<dbReference type="CDD" id="cd00238">
    <property type="entry name" value="ERp29c"/>
    <property type="match status" value="1"/>
</dbReference>
<dbReference type="Pfam" id="PF07749">
    <property type="entry name" value="ERp29"/>
    <property type="match status" value="1"/>
</dbReference>
<dbReference type="Gene3D" id="3.40.30.10">
    <property type="entry name" value="Glutaredoxin"/>
    <property type="match status" value="2"/>
</dbReference>
<dbReference type="EMBL" id="KE651167">
    <property type="protein sequence ID" value="EEB08268.1"/>
    <property type="molecule type" value="Genomic_DNA"/>
</dbReference>
<evidence type="ECO:0000256" key="3">
    <source>
        <dbReference type="ARBA" id="ARBA00012723"/>
    </source>
</evidence>
<protein>
    <recommendedName>
        <fullName evidence="3">protein disulfide-isomerase</fullName>
        <ecNumber evidence="3">5.3.4.1</ecNumber>
    </recommendedName>
</protein>
<dbReference type="SUPFAM" id="SSF52833">
    <property type="entry name" value="Thioredoxin-like"/>
    <property type="match status" value="2"/>
</dbReference>
<dbReference type="GO" id="GO:0034599">
    <property type="term" value="P:cellular response to oxidative stress"/>
    <property type="evidence" value="ECO:0007669"/>
    <property type="project" value="EnsemblFungi"/>
</dbReference>
<sequence>MRLLSLLCCLATLFTYALAGHVVEFESLDELEKTVANAKKGTLVKFYASWCGHCKNLAPIYEELGDHFADDEDIIIARVDADRHSKVGSKFDIRGYPTLKWFPSGAEEPEQYTSGRDLESLVDFVSAKTGVKKPVQVVETPSVVVELDSTTFDSVVLDEEKDVLVEFYADWCSYCKRLRPIYEQVAVALANEPGVVVAKINADIHRDIGMLQGISGFPTIKLFKRGAKREPLSFEGSRTTEGIVNFVNEECDTRRGPNGRLLPSAGTIPSLDKLAAEFTAAPQDSRPVIAEKVKQLVMEGTNKWYKYYGSVFEKTLKDPSWPVREFARLGRILKKGSLSDSKHDDITIRRNILRAFEHETTENEEL</sequence>
<dbReference type="PANTHER" id="PTHR45672">
    <property type="entry name" value="PROTEIN DISULFIDE-ISOMERASE C17H9.14C-RELATED"/>
    <property type="match status" value="1"/>
</dbReference>
<name>B6K461_SCHJY</name>
<feature type="signal peptide" evidence="10">
    <location>
        <begin position="1"/>
        <end position="19"/>
    </location>
</feature>
<evidence type="ECO:0000256" key="7">
    <source>
        <dbReference type="ARBA" id="ARBA00023235"/>
    </source>
</evidence>
<dbReference type="OMA" id="FINEHAG"/>
<dbReference type="SUPFAM" id="SSF47933">
    <property type="entry name" value="ERP29 C domain-like"/>
    <property type="match status" value="1"/>
</dbReference>
<dbReference type="InterPro" id="IPR036356">
    <property type="entry name" value="ERp29_C_sf"/>
</dbReference>
<dbReference type="GO" id="GO:0015035">
    <property type="term" value="F:protein-disulfide reductase activity"/>
    <property type="evidence" value="ECO:0007669"/>
    <property type="project" value="EnsemblFungi"/>
</dbReference>
<dbReference type="InterPro" id="IPR013766">
    <property type="entry name" value="Thioredoxin_domain"/>
</dbReference>
<evidence type="ECO:0000313" key="14">
    <source>
        <dbReference type="Proteomes" id="UP000001744"/>
    </source>
</evidence>
<organism evidence="12 14">
    <name type="scientific">Schizosaccharomyces japonicus (strain yFS275 / FY16936)</name>
    <name type="common">Fission yeast</name>
    <dbReference type="NCBI Taxonomy" id="402676"/>
    <lineage>
        <taxon>Eukaryota</taxon>
        <taxon>Fungi</taxon>
        <taxon>Dikarya</taxon>
        <taxon>Ascomycota</taxon>
        <taxon>Taphrinomycotina</taxon>
        <taxon>Schizosaccharomycetes</taxon>
        <taxon>Schizosaccharomycetales</taxon>
        <taxon>Schizosaccharomycetaceae</taxon>
        <taxon>Schizosaccharomyces</taxon>
    </lineage>
</organism>
<evidence type="ECO:0000256" key="8">
    <source>
        <dbReference type="ARBA" id="ARBA00023284"/>
    </source>
</evidence>
<keyword evidence="5" id="KW-0677">Repeat</keyword>
<evidence type="ECO:0000256" key="9">
    <source>
        <dbReference type="RuleBase" id="RU004208"/>
    </source>
</evidence>
<reference evidence="12 14" key="1">
    <citation type="journal article" date="2011" name="Science">
        <title>Comparative functional genomics of the fission yeasts.</title>
        <authorList>
            <person name="Rhind N."/>
            <person name="Chen Z."/>
            <person name="Yassour M."/>
            <person name="Thompson D.A."/>
            <person name="Haas B.J."/>
            <person name="Habib N."/>
            <person name="Wapinski I."/>
            <person name="Roy S."/>
            <person name="Lin M.F."/>
            <person name="Heiman D.I."/>
            <person name="Young S.K."/>
            <person name="Furuya K."/>
            <person name="Guo Y."/>
            <person name="Pidoux A."/>
            <person name="Chen H.M."/>
            <person name="Robbertse B."/>
            <person name="Goldberg J.M."/>
            <person name="Aoki K."/>
            <person name="Bayne E.H."/>
            <person name="Berlin A.M."/>
            <person name="Desjardins C.A."/>
            <person name="Dobbs E."/>
            <person name="Dukaj L."/>
            <person name="Fan L."/>
            <person name="FitzGerald M.G."/>
            <person name="French C."/>
            <person name="Gujja S."/>
            <person name="Hansen K."/>
            <person name="Keifenheim D."/>
            <person name="Levin J.Z."/>
            <person name="Mosher R.A."/>
            <person name="Mueller C.A."/>
            <person name="Pfiffner J."/>
            <person name="Priest M."/>
            <person name="Russ C."/>
            <person name="Smialowska A."/>
            <person name="Swoboda P."/>
            <person name="Sykes S.M."/>
            <person name="Vaughn M."/>
            <person name="Vengrova S."/>
            <person name="Yoder R."/>
            <person name="Zeng Q."/>
            <person name="Allshire R."/>
            <person name="Baulcombe D."/>
            <person name="Birren B.W."/>
            <person name="Brown W."/>
            <person name="Ekwall K."/>
            <person name="Kellis M."/>
            <person name="Leatherwood J."/>
            <person name="Levin H."/>
            <person name="Margalit H."/>
            <person name="Martienssen R."/>
            <person name="Nieduszynski C.A."/>
            <person name="Spatafora J.W."/>
            <person name="Friedman N."/>
            <person name="Dalgaard J.Z."/>
            <person name="Baumann P."/>
            <person name="Niki H."/>
            <person name="Regev A."/>
            <person name="Nusbaum C."/>
        </authorList>
    </citation>
    <scope>NUCLEOTIDE SEQUENCE [LARGE SCALE GENOMIC DNA]</scope>
    <source>
        <strain evidence="14">yFS275 / FY16936</strain>
    </source>
</reference>
<evidence type="ECO:0000313" key="13">
    <source>
        <dbReference type="JaponicusDB" id="SJAG_03414"/>
    </source>
</evidence>
<feature type="domain" description="Thioredoxin" evidence="11">
    <location>
        <begin position="4"/>
        <end position="130"/>
    </location>
</feature>
<evidence type="ECO:0000256" key="1">
    <source>
        <dbReference type="ARBA" id="ARBA00001182"/>
    </source>
</evidence>
<dbReference type="JaponicusDB" id="SJAG_03414">
    <property type="gene designation" value="pdi2"/>
</dbReference>
<dbReference type="EC" id="5.3.4.1" evidence="3"/>
<dbReference type="GeneID" id="7050146"/>
<keyword evidence="4 10" id="KW-0732">Signal</keyword>
<evidence type="ECO:0000256" key="5">
    <source>
        <dbReference type="ARBA" id="ARBA00022737"/>
    </source>
</evidence>
<accession>B6K461</accession>
<dbReference type="AlphaFoldDB" id="B6K461"/>
<dbReference type="Proteomes" id="UP000001744">
    <property type="component" value="Unassembled WGS sequence"/>
</dbReference>
<dbReference type="OrthoDB" id="10264505at2759"/>
<feature type="chain" id="PRO_5002847478" description="protein disulfide-isomerase" evidence="10">
    <location>
        <begin position="20"/>
        <end position="366"/>
    </location>
</feature>
<dbReference type="PROSITE" id="PS51352">
    <property type="entry name" value="THIOREDOXIN_2"/>
    <property type="match status" value="2"/>
</dbReference>
<evidence type="ECO:0000259" key="11">
    <source>
        <dbReference type="PROSITE" id="PS51352"/>
    </source>
</evidence>
<dbReference type="CDD" id="cd02998">
    <property type="entry name" value="PDI_a_ERp38"/>
    <property type="match status" value="1"/>
</dbReference>
<dbReference type="InterPro" id="IPR051063">
    <property type="entry name" value="PDI"/>
</dbReference>
<comment type="catalytic activity">
    <reaction evidence="1">
        <text>Catalyzes the rearrangement of -S-S- bonds in proteins.</text>
        <dbReference type="EC" id="5.3.4.1"/>
    </reaction>
</comment>
<dbReference type="InterPro" id="IPR036249">
    <property type="entry name" value="Thioredoxin-like_sf"/>
</dbReference>
<keyword evidence="7 12" id="KW-0413">Isomerase</keyword>
<dbReference type="RefSeq" id="XP_002174561.1">
    <property type="nucleotide sequence ID" value="XM_002174525.2"/>
</dbReference>
<dbReference type="GO" id="GO:0005783">
    <property type="term" value="C:endoplasmic reticulum"/>
    <property type="evidence" value="ECO:0000318"/>
    <property type="project" value="GO_Central"/>
</dbReference>
<evidence type="ECO:0000313" key="12">
    <source>
        <dbReference type="EMBL" id="EEB08268.1"/>
    </source>
</evidence>
<dbReference type="InterPro" id="IPR011679">
    <property type="entry name" value="ERp29_C"/>
</dbReference>
<evidence type="ECO:0000256" key="2">
    <source>
        <dbReference type="ARBA" id="ARBA00006347"/>
    </source>
</evidence>
<dbReference type="Gene3D" id="1.20.1150.12">
    <property type="entry name" value="Endoplasmic reticulum resident protein 29, C-terminal domain"/>
    <property type="match status" value="1"/>
</dbReference>
<dbReference type="PANTHER" id="PTHR45672:SF11">
    <property type="entry name" value="PROTEIN DISULFIDE-ISOMERASE C17H9.14C"/>
    <property type="match status" value="1"/>
</dbReference>
<dbReference type="GO" id="GO:0003756">
    <property type="term" value="F:protein disulfide isomerase activity"/>
    <property type="evidence" value="ECO:0000318"/>
    <property type="project" value="GO_Central"/>
</dbReference>
<dbReference type="InterPro" id="IPR005788">
    <property type="entry name" value="PDI_thioredoxin-like_dom"/>
</dbReference>
<dbReference type="VEuPathDB" id="FungiDB:SJAG_03414"/>
<dbReference type="eggNOG" id="KOG0191">
    <property type="taxonomic scope" value="Eukaryota"/>
</dbReference>
<evidence type="ECO:0000256" key="10">
    <source>
        <dbReference type="SAM" id="SignalP"/>
    </source>
</evidence>
<keyword evidence="6" id="KW-1015">Disulfide bond</keyword>
<dbReference type="STRING" id="402676.B6K461"/>
<dbReference type="GO" id="GO:0006457">
    <property type="term" value="P:protein folding"/>
    <property type="evidence" value="ECO:0000318"/>
    <property type="project" value="GO_Central"/>
</dbReference>
<dbReference type="PROSITE" id="PS00194">
    <property type="entry name" value="THIOREDOXIN_1"/>
    <property type="match status" value="1"/>
</dbReference>
<evidence type="ECO:0000256" key="6">
    <source>
        <dbReference type="ARBA" id="ARBA00023157"/>
    </source>
</evidence>
<keyword evidence="14" id="KW-1185">Reference proteome</keyword>
<dbReference type="InterPro" id="IPR017937">
    <property type="entry name" value="Thioredoxin_CS"/>
</dbReference>
<feature type="domain" description="Thioredoxin" evidence="11">
    <location>
        <begin position="132"/>
        <end position="252"/>
    </location>
</feature>
<keyword evidence="8" id="KW-0676">Redox-active center</keyword>
<dbReference type="Pfam" id="PF00085">
    <property type="entry name" value="Thioredoxin"/>
    <property type="match status" value="2"/>
</dbReference>
<dbReference type="NCBIfam" id="TIGR01126">
    <property type="entry name" value="pdi_dom"/>
    <property type="match status" value="1"/>
</dbReference>
<comment type="similarity">
    <text evidence="2 9">Belongs to the protein disulfide isomerase family.</text>
</comment>